<feature type="domain" description="VanZ-like" evidence="2">
    <location>
        <begin position="74"/>
        <end position="184"/>
    </location>
</feature>
<gene>
    <name evidence="3" type="ORF">K5V21_07825</name>
</gene>
<reference evidence="3 4" key="1">
    <citation type="journal article" date="2021" name="Cell Host Microbe">
        <title>in vivo commensal control of Clostridioides difficile virulence.</title>
        <authorList>
            <person name="Girinathan B.P."/>
            <person name="Dibenedetto N."/>
            <person name="Worley J.N."/>
            <person name="Peltier J."/>
            <person name="Arrieta-Ortiz M.L."/>
            <person name="Rupa Christinal Immanuel S."/>
            <person name="Lavin R."/>
            <person name="Delaney M.L."/>
            <person name="Cummins C."/>
            <person name="Hoffmann M."/>
            <person name="Luo Y."/>
            <person name="Gonzalez-Escalona N."/>
            <person name="Allard M."/>
            <person name="Onderdonk A.B."/>
            <person name="Gerber G.K."/>
            <person name="Sonenshein A.L."/>
            <person name="Baliga N."/>
            <person name="Dupuy B."/>
            <person name="Bry L."/>
        </authorList>
    </citation>
    <scope>NUCLEOTIDE SEQUENCE [LARGE SCALE GENOMIC DNA]</scope>
    <source>
        <strain evidence="3 4">DSM 599</strain>
    </source>
</reference>
<dbReference type="RefSeq" id="WP_221860585.1">
    <property type="nucleotide sequence ID" value="NZ_JAIKTU010000005.1"/>
</dbReference>
<name>A0ABS7KX32_CLOSR</name>
<evidence type="ECO:0000259" key="2">
    <source>
        <dbReference type="Pfam" id="PF04892"/>
    </source>
</evidence>
<protein>
    <submittedName>
        <fullName evidence="3">VanZ family protein</fullName>
    </submittedName>
</protein>
<feature type="transmembrane region" description="Helical" evidence="1">
    <location>
        <begin position="68"/>
        <end position="87"/>
    </location>
</feature>
<evidence type="ECO:0000313" key="3">
    <source>
        <dbReference type="EMBL" id="MBY0755364.1"/>
    </source>
</evidence>
<sequence length="203" mass="23479">MKSIVKNICIFIGCLFIIWFLYYNFLGDIVSRVISDAPLAYLSIMVIIAITLFIIVRSIIDKKFNKGYIDIIAIMYFIIIMILTFFKGNYSGVNLNPFEIINEFNDYFGHALLLLISNIFIYVPVSIYIKFKTRISNKNLVSVFLVYIIIVEITQFTLNRGILDINDIITNTLGFTMGIYIYSCIVRMIKSKSKYLECKSVLD</sequence>
<keyword evidence="1" id="KW-0472">Membrane</keyword>
<accession>A0ABS7KX32</accession>
<dbReference type="Pfam" id="PF04892">
    <property type="entry name" value="VanZ"/>
    <property type="match status" value="1"/>
</dbReference>
<feature type="transmembrane region" description="Helical" evidence="1">
    <location>
        <begin position="168"/>
        <end position="189"/>
    </location>
</feature>
<feature type="transmembrane region" description="Helical" evidence="1">
    <location>
        <begin position="141"/>
        <end position="162"/>
    </location>
</feature>
<comment type="caution">
    <text evidence="3">The sequence shown here is derived from an EMBL/GenBank/DDBJ whole genome shotgun (WGS) entry which is preliminary data.</text>
</comment>
<feature type="transmembrane region" description="Helical" evidence="1">
    <location>
        <begin position="7"/>
        <end position="26"/>
    </location>
</feature>
<keyword evidence="1" id="KW-0812">Transmembrane</keyword>
<feature type="transmembrane region" description="Helical" evidence="1">
    <location>
        <begin position="107"/>
        <end position="129"/>
    </location>
</feature>
<organism evidence="3 4">
    <name type="scientific">Clostridium sardiniense</name>
    <name type="common">Clostridium absonum</name>
    <dbReference type="NCBI Taxonomy" id="29369"/>
    <lineage>
        <taxon>Bacteria</taxon>
        <taxon>Bacillati</taxon>
        <taxon>Bacillota</taxon>
        <taxon>Clostridia</taxon>
        <taxon>Eubacteriales</taxon>
        <taxon>Clostridiaceae</taxon>
        <taxon>Clostridium</taxon>
    </lineage>
</organism>
<dbReference type="EMBL" id="JAIKTU010000005">
    <property type="protein sequence ID" value="MBY0755364.1"/>
    <property type="molecule type" value="Genomic_DNA"/>
</dbReference>
<dbReference type="Proteomes" id="UP001299068">
    <property type="component" value="Unassembled WGS sequence"/>
</dbReference>
<evidence type="ECO:0000256" key="1">
    <source>
        <dbReference type="SAM" id="Phobius"/>
    </source>
</evidence>
<keyword evidence="4" id="KW-1185">Reference proteome</keyword>
<feature type="transmembrane region" description="Helical" evidence="1">
    <location>
        <begin position="38"/>
        <end position="56"/>
    </location>
</feature>
<evidence type="ECO:0000313" key="4">
    <source>
        <dbReference type="Proteomes" id="UP001299068"/>
    </source>
</evidence>
<dbReference type="InterPro" id="IPR006976">
    <property type="entry name" value="VanZ-like"/>
</dbReference>
<keyword evidence="1" id="KW-1133">Transmembrane helix</keyword>
<proteinExistence type="predicted"/>